<feature type="compositionally biased region" description="Low complexity" evidence="5">
    <location>
        <begin position="1"/>
        <end position="20"/>
    </location>
</feature>
<evidence type="ECO:0000313" key="7">
    <source>
        <dbReference type="EMBL" id="KAK1748273.1"/>
    </source>
</evidence>
<keyword evidence="2 4" id="KW-0863">Zinc-finger</keyword>
<dbReference type="AlphaFoldDB" id="A0AAD9DK20"/>
<evidence type="ECO:0000259" key="6">
    <source>
        <dbReference type="PROSITE" id="PS50089"/>
    </source>
</evidence>
<dbReference type="InterPro" id="IPR011016">
    <property type="entry name" value="Znf_RING-CH"/>
</dbReference>
<evidence type="ECO:0000256" key="4">
    <source>
        <dbReference type="PROSITE-ProRule" id="PRU00175"/>
    </source>
</evidence>
<dbReference type="SMART" id="SM00184">
    <property type="entry name" value="RING"/>
    <property type="match status" value="1"/>
</dbReference>
<gene>
    <name evidence="7" type="ORF">QTG54_000212</name>
</gene>
<dbReference type="PROSITE" id="PS50089">
    <property type="entry name" value="ZF_RING_2"/>
    <property type="match status" value="1"/>
</dbReference>
<feature type="compositionally biased region" description="Polar residues" evidence="5">
    <location>
        <begin position="96"/>
        <end position="107"/>
    </location>
</feature>
<dbReference type="InterPro" id="IPR001841">
    <property type="entry name" value="Znf_RING"/>
</dbReference>
<keyword evidence="8" id="KW-1185">Reference proteome</keyword>
<evidence type="ECO:0000313" key="8">
    <source>
        <dbReference type="Proteomes" id="UP001224775"/>
    </source>
</evidence>
<dbReference type="PANTHER" id="PTHR46400">
    <property type="entry name" value="RING/U-BOX SUPERFAMILY PROTEIN"/>
    <property type="match status" value="1"/>
</dbReference>
<dbReference type="Gene3D" id="3.30.40.10">
    <property type="entry name" value="Zinc/RING finger domain, C3HC4 (zinc finger)"/>
    <property type="match status" value="1"/>
</dbReference>
<dbReference type="SMART" id="SM00744">
    <property type="entry name" value="RINGv"/>
    <property type="match status" value="1"/>
</dbReference>
<feature type="region of interest" description="Disordered" evidence="5">
    <location>
        <begin position="96"/>
        <end position="148"/>
    </location>
</feature>
<dbReference type="GO" id="GO:0016567">
    <property type="term" value="P:protein ubiquitination"/>
    <property type="evidence" value="ECO:0007669"/>
    <property type="project" value="InterPro"/>
</dbReference>
<dbReference type="InterPro" id="IPR033276">
    <property type="entry name" value="BB"/>
</dbReference>
<dbReference type="Pfam" id="PF13639">
    <property type="entry name" value="zf-RING_2"/>
    <property type="match status" value="1"/>
</dbReference>
<dbReference type="GO" id="GO:0008270">
    <property type="term" value="F:zinc ion binding"/>
    <property type="evidence" value="ECO:0007669"/>
    <property type="project" value="UniProtKB-KW"/>
</dbReference>
<proteinExistence type="predicted"/>
<feature type="compositionally biased region" description="Acidic residues" evidence="5">
    <location>
        <begin position="125"/>
        <end position="137"/>
    </location>
</feature>
<sequence length="308" mass="34935">MTETPNNSSLRPLSPLPTSNVQLSTPAKQLPEKYKTPNTPASDDEMDLAKWCDDFGAVDEGRDENEESMNLSPIQHVNLNNTMAVNSMSVERVTSPSIDGMMNSSFPENERDVEIQSPSTPDPQEHEEEEEEEETEEERIQREMEESEALARAMMAEEAMATYHMSIENLRDNAEHFSEEDLAALAACMAEEDPEEDEAGESDDSHEMSYDALLRLGERIGDVKEERWACVAHDKIEKIPTLLFKPSMAEGKDENHTEVKCLICQENYEEGEELRCLPCQHCFHKDCVDTWLSTKDTCAFCRKSIESE</sequence>
<keyword evidence="1" id="KW-0479">Metal-binding</keyword>
<dbReference type="SUPFAM" id="SSF57850">
    <property type="entry name" value="RING/U-box"/>
    <property type="match status" value="1"/>
</dbReference>
<evidence type="ECO:0000256" key="5">
    <source>
        <dbReference type="SAM" id="MobiDB-lite"/>
    </source>
</evidence>
<organism evidence="7 8">
    <name type="scientific">Skeletonema marinoi</name>
    <dbReference type="NCBI Taxonomy" id="267567"/>
    <lineage>
        <taxon>Eukaryota</taxon>
        <taxon>Sar</taxon>
        <taxon>Stramenopiles</taxon>
        <taxon>Ochrophyta</taxon>
        <taxon>Bacillariophyta</taxon>
        <taxon>Coscinodiscophyceae</taxon>
        <taxon>Thalassiosirophycidae</taxon>
        <taxon>Thalassiosirales</taxon>
        <taxon>Skeletonemataceae</taxon>
        <taxon>Skeletonema</taxon>
        <taxon>Skeletonema marinoi-dohrnii complex</taxon>
    </lineage>
</organism>
<feature type="domain" description="RING-type" evidence="6">
    <location>
        <begin position="261"/>
        <end position="302"/>
    </location>
</feature>
<evidence type="ECO:0000256" key="2">
    <source>
        <dbReference type="ARBA" id="ARBA00022771"/>
    </source>
</evidence>
<accession>A0AAD9DK20</accession>
<name>A0AAD9DK20_9STRA</name>
<dbReference type="GO" id="GO:0004842">
    <property type="term" value="F:ubiquitin-protein transferase activity"/>
    <property type="evidence" value="ECO:0007669"/>
    <property type="project" value="InterPro"/>
</dbReference>
<keyword evidence="3" id="KW-0862">Zinc</keyword>
<dbReference type="EMBL" id="JATAAI010000001">
    <property type="protein sequence ID" value="KAK1748273.1"/>
    <property type="molecule type" value="Genomic_DNA"/>
</dbReference>
<comment type="caution">
    <text evidence="7">The sequence shown here is derived from an EMBL/GenBank/DDBJ whole genome shotgun (WGS) entry which is preliminary data.</text>
</comment>
<feature type="region of interest" description="Disordered" evidence="5">
    <location>
        <begin position="1"/>
        <end position="46"/>
    </location>
</feature>
<dbReference type="PANTHER" id="PTHR46400:SF5">
    <property type="entry name" value="RING-TYPE DOMAIN-CONTAINING PROTEIN"/>
    <property type="match status" value="1"/>
</dbReference>
<dbReference type="GO" id="GO:0046621">
    <property type="term" value="P:negative regulation of organ growth"/>
    <property type="evidence" value="ECO:0007669"/>
    <property type="project" value="InterPro"/>
</dbReference>
<dbReference type="InterPro" id="IPR013083">
    <property type="entry name" value="Znf_RING/FYVE/PHD"/>
</dbReference>
<evidence type="ECO:0000256" key="3">
    <source>
        <dbReference type="ARBA" id="ARBA00022833"/>
    </source>
</evidence>
<protein>
    <submittedName>
        <fullName evidence="7">RING finger protein</fullName>
    </submittedName>
</protein>
<dbReference type="Proteomes" id="UP001224775">
    <property type="component" value="Unassembled WGS sequence"/>
</dbReference>
<reference evidence="7" key="1">
    <citation type="submission" date="2023-06" db="EMBL/GenBank/DDBJ databases">
        <title>Survivors Of The Sea: Transcriptome response of Skeletonema marinoi to long-term dormancy.</title>
        <authorList>
            <person name="Pinder M.I.M."/>
            <person name="Kourtchenko O."/>
            <person name="Robertson E.K."/>
            <person name="Larsson T."/>
            <person name="Maumus F."/>
            <person name="Osuna-Cruz C.M."/>
            <person name="Vancaester E."/>
            <person name="Stenow R."/>
            <person name="Vandepoele K."/>
            <person name="Ploug H."/>
            <person name="Bruchert V."/>
            <person name="Godhe A."/>
            <person name="Topel M."/>
        </authorList>
    </citation>
    <scope>NUCLEOTIDE SEQUENCE</scope>
    <source>
        <strain evidence="7">R05AC</strain>
    </source>
</reference>
<evidence type="ECO:0000256" key="1">
    <source>
        <dbReference type="ARBA" id="ARBA00022723"/>
    </source>
</evidence>